<protein>
    <submittedName>
        <fullName evidence="2">Uncharacterized protein</fullName>
    </submittedName>
</protein>
<feature type="compositionally biased region" description="Gly residues" evidence="1">
    <location>
        <begin position="51"/>
        <end position="66"/>
    </location>
</feature>
<evidence type="ECO:0000313" key="2">
    <source>
        <dbReference type="EMBL" id="KYN33516.1"/>
    </source>
</evidence>
<accession>A0A195EZF9</accession>
<dbReference type="Proteomes" id="UP000078541">
    <property type="component" value="Unassembled WGS sequence"/>
</dbReference>
<evidence type="ECO:0000256" key="1">
    <source>
        <dbReference type="SAM" id="MobiDB-lite"/>
    </source>
</evidence>
<name>A0A195EZF9_9HYME</name>
<feature type="compositionally biased region" description="Basic and acidic residues" evidence="1">
    <location>
        <begin position="80"/>
        <end position="90"/>
    </location>
</feature>
<organism evidence="2 3">
    <name type="scientific">Trachymyrmex septentrionalis</name>
    <dbReference type="NCBI Taxonomy" id="34720"/>
    <lineage>
        <taxon>Eukaryota</taxon>
        <taxon>Metazoa</taxon>
        <taxon>Ecdysozoa</taxon>
        <taxon>Arthropoda</taxon>
        <taxon>Hexapoda</taxon>
        <taxon>Insecta</taxon>
        <taxon>Pterygota</taxon>
        <taxon>Neoptera</taxon>
        <taxon>Endopterygota</taxon>
        <taxon>Hymenoptera</taxon>
        <taxon>Apocrita</taxon>
        <taxon>Aculeata</taxon>
        <taxon>Formicoidea</taxon>
        <taxon>Formicidae</taxon>
        <taxon>Myrmicinae</taxon>
        <taxon>Trachymyrmex</taxon>
    </lineage>
</organism>
<reference evidence="2 3" key="1">
    <citation type="submission" date="2016-03" db="EMBL/GenBank/DDBJ databases">
        <title>Trachymyrmex septentrionalis WGS genome.</title>
        <authorList>
            <person name="Nygaard S."/>
            <person name="Hu H."/>
            <person name="Boomsma J."/>
            <person name="Zhang G."/>
        </authorList>
    </citation>
    <scope>NUCLEOTIDE SEQUENCE [LARGE SCALE GENOMIC DNA]</scope>
    <source>
        <strain evidence="2">Tsep2-gDNA-1</strain>
        <tissue evidence="2">Whole body</tissue>
    </source>
</reference>
<sequence>MRKQARRYEPYGTTPYEMRRGSETNSQARAKTTGNTLLTEPSWNEVAAGGWPEGGTVGGQAGGPAGRGKRVGRGSGGAEVRFEGRMRNEGKTLGNAASETRTMRKERKGVASSHRLPRSGPEWRKGVGKAGGGRMAELDEGGFSDVDSPSTTNPPASSPTLDAARGMKDE</sequence>
<dbReference type="AlphaFoldDB" id="A0A195EZF9"/>
<feature type="compositionally biased region" description="Low complexity" evidence="1">
    <location>
        <begin position="148"/>
        <end position="160"/>
    </location>
</feature>
<gene>
    <name evidence="2" type="ORF">ALC56_12228</name>
</gene>
<keyword evidence="3" id="KW-1185">Reference proteome</keyword>
<dbReference type="EMBL" id="KQ981905">
    <property type="protein sequence ID" value="KYN33516.1"/>
    <property type="molecule type" value="Genomic_DNA"/>
</dbReference>
<feature type="region of interest" description="Disordered" evidence="1">
    <location>
        <begin position="1"/>
        <end position="170"/>
    </location>
</feature>
<evidence type="ECO:0000313" key="3">
    <source>
        <dbReference type="Proteomes" id="UP000078541"/>
    </source>
</evidence>
<feature type="compositionally biased region" description="Polar residues" evidence="1">
    <location>
        <begin position="23"/>
        <end position="42"/>
    </location>
</feature>
<proteinExistence type="predicted"/>